<dbReference type="EMBL" id="BT133922">
    <property type="protein sequence ID" value="AFK33717.1"/>
    <property type="molecule type" value="mRNA"/>
</dbReference>
<accession>I3S0C5</accession>
<keyword evidence="1" id="KW-0472">Membrane</keyword>
<keyword evidence="1" id="KW-0812">Transmembrane</keyword>
<dbReference type="AlphaFoldDB" id="I3S0C5"/>
<sequence>MSKLEFLQLYEVHPWLHPNFGFINLLLSAINCFQCKIIYFTCYHLFLGFQYPCKFKKGILFFVMFMNGETSKVFNCSTVRSSIACSQIHCNDVVVVVVVVLLRA</sequence>
<reference evidence="2" key="1">
    <citation type="submission" date="2012-05" db="EMBL/GenBank/DDBJ databases">
        <authorList>
            <person name="Krishnakumar V."/>
            <person name="Cheung F."/>
            <person name="Xiao Y."/>
            <person name="Chan A."/>
            <person name="Moskal W.A."/>
            <person name="Town C.D."/>
        </authorList>
    </citation>
    <scope>NUCLEOTIDE SEQUENCE</scope>
</reference>
<proteinExistence type="evidence at transcript level"/>
<protein>
    <submittedName>
        <fullName evidence="2">Uncharacterized protein</fullName>
    </submittedName>
</protein>
<evidence type="ECO:0000256" key="1">
    <source>
        <dbReference type="SAM" id="Phobius"/>
    </source>
</evidence>
<organism evidence="2">
    <name type="scientific">Lotus japonicus</name>
    <name type="common">Lotus corniculatus var. japonicus</name>
    <dbReference type="NCBI Taxonomy" id="34305"/>
    <lineage>
        <taxon>Eukaryota</taxon>
        <taxon>Viridiplantae</taxon>
        <taxon>Streptophyta</taxon>
        <taxon>Embryophyta</taxon>
        <taxon>Tracheophyta</taxon>
        <taxon>Spermatophyta</taxon>
        <taxon>Magnoliopsida</taxon>
        <taxon>eudicotyledons</taxon>
        <taxon>Gunneridae</taxon>
        <taxon>Pentapetalae</taxon>
        <taxon>rosids</taxon>
        <taxon>fabids</taxon>
        <taxon>Fabales</taxon>
        <taxon>Fabaceae</taxon>
        <taxon>Papilionoideae</taxon>
        <taxon>50 kb inversion clade</taxon>
        <taxon>NPAAA clade</taxon>
        <taxon>Hologalegina</taxon>
        <taxon>robinioid clade</taxon>
        <taxon>Loteae</taxon>
        <taxon>Lotus</taxon>
    </lineage>
</organism>
<evidence type="ECO:0000313" key="2">
    <source>
        <dbReference type="EMBL" id="AFK33717.1"/>
    </source>
</evidence>
<feature type="transmembrane region" description="Helical" evidence="1">
    <location>
        <begin position="20"/>
        <end position="47"/>
    </location>
</feature>
<keyword evidence="1" id="KW-1133">Transmembrane helix</keyword>
<name>I3S0C5_LOTJA</name>